<evidence type="ECO:0000313" key="2">
    <source>
        <dbReference type="Proteomes" id="UP001396898"/>
    </source>
</evidence>
<dbReference type="Proteomes" id="UP001396898">
    <property type="component" value="Unassembled WGS sequence"/>
</dbReference>
<sequence length="109" mass="11798">MSLAVLMHAIASSPSEQKYKRRGGFSRIDQDRLVRQQTASRAQCIPNATILVHACTEYSVAAVGLWLGGLESANSGTPPIRIVNCKKMSLTPTANKRRRVAAMSKGGEK</sequence>
<reference evidence="1 2" key="1">
    <citation type="submission" date="2023-01" db="EMBL/GenBank/DDBJ databases">
        <title>Analysis of 21 Apiospora genomes using comparative genomics revels a genus with tremendous synthesis potential of carbohydrate active enzymes and secondary metabolites.</title>
        <authorList>
            <person name="Sorensen T."/>
        </authorList>
    </citation>
    <scope>NUCLEOTIDE SEQUENCE [LARGE SCALE GENOMIC DNA]</scope>
    <source>
        <strain evidence="1 2">CBS 20057</strain>
    </source>
</reference>
<proteinExistence type="predicted"/>
<dbReference type="EMBL" id="JAQQWI010000022">
    <property type="protein sequence ID" value="KAK7996305.1"/>
    <property type="molecule type" value="Genomic_DNA"/>
</dbReference>
<name>A0ABR1R3B6_9PEZI</name>
<evidence type="ECO:0000313" key="1">
    <source>
        <dbReference type="EMBL" id="KAK7996305.1"/>
    </source>
</evidence>
<gene>
    <name evidence="1" type="ORF">PG991_015772</name>
</gene>
<organism evidence="1 2">
    <name type="scientific">Apiospora marii</name>
    <dbReference type="NCBI Taxonomy" id="335849"/>
    <lineage>
        <taxon>Eukaryota</taxon>
        <taxon>Fungi</taxon>
        <taxon>Dikarya</taxon>
        <taxon>Ascomycota</taxon>
        <taxon>Pezizomycotina</taxon>
        <taxon>Sordariomycetes</taxon>
        <taxon>Xylariomycetidae</taxon>
        <taxon>Amphisphaeriales</taxon>
        <taxon>Apiosporaceae</taxon>
        <taxon>Apiospora</taxon>
    </lineage>
</organism>
<accession>A0ABR1R3B6</accession>
<keyword evidence="2" id="KW-1185">Reference proteome</keyword>
<comment type="caution">
    <text evidence="1">The sequence shown here is derived from an EMBL/GenBank/DDBJ whole genome shotgun (WGS) entry which is preliminary data.</text>
</comment>
<protein>
    <submittedName>
        <fullName evidence="1">Uncharacterized protein</fullName>
    </submittedName>
</protein>